<dbReference type="EMBL" id="MT631453">
    <property type="protein sequence ID" value="QNO50850.1"/>
    <property type="molecule type" value="Genomic_DNA"/>
</dbReference>
<name>A0A7G9YS66_9EURY</name>
<evidence type="ECO:0000313" key="3">
    <source>
        <dbReference type="EMBL" id="QNO50850.1"/>
    </source>
</evidence>
<evidence type="ECO:0000259" key="2">
    <source>
        <dbReference type="PROSITE" id="PS50110"/>
    </source>
</evidence>
<dbReference type="Pfam" id="PF00072">
    <property type="entry name" value="Response_reg"/>
    <property type="match status" value="1"/>
</dbReference>
<sequence>MEKEMEKGKEMKKVRILLVDDSTYIKTVLGSVITEAGFEVTGEAADGEEAIRKYMSLKPDLVLMDVVMEPMDGMEATKAILDTDPEAKILMVTVLEDKDIFADLMKIGAKGYILKPFSKDKIAEKIKEVMGE</sequence>
<reference evidence="3" key="1">
    <citation type="submission" date="2020-06" db="EMBL/GenBank/DDBJ databases">
        <title>Unique genomic features of the anaerobic methanotrophic archaea.</title>
        <authorList>
            <person name="Chadwick G.L."/>
            <person name="Skennerton C.T."/>
            <person name="Laso-Perez R."/>
            <person name="Leu A.O."/>
            <person name="Speth D.R."/>
            <person name="Yu H."/>
            <person name="Morgan-Lang C."/>
            <person name="Hatzenpichler R."/>
            <person name="Goudeau D."/>
            <person name="Malmstrom R."/>
            <person name="Brazelton W.J."/>
            <person name="Woyke T."/>
            <person name="Hallam S.J."/>
            <person name="Tyson G.W."/>
            <person name="Wegener G."/>
            <person name="Boetius A."/>
            <person name="Orphan V."/>
        </authorList>
    </citation>
    <scope>NUCLEOTIDE SEQUENCE</scope>
</reference>
<feature type="domain" description="Response regulatory" evidence="2">
    <location>
        <begin position="15"/>
        <end position="130"/>
    </location>
</feature>
<dbReference type="GO" id="GO:0000160">
    <property type="term" value="P:phosphorelay signal transduction system"/>
    <property type="evidence" value="ECO:0007669"/>
    <property type="project" value="InterPro"/>
</dbReference>
<dbReference type="AlphaFoldDB" id="A0A7G9YS66"/>
<organism evidence="3">
    <name type="scientific">Candidatus Methanophagaceae archaeon ANME-1 ERB6</name>
    <dbReference type="NCBI Taxonomy" id="2759912"/>
    <lineage>
        <taxon>Archaea</taxon>
        <taxon>Methanobacteriati</taxon>
        <taxon>Methanobacteriota</taxon>
        <taxon>Stenosarchaea group</taxon>
        <taxon>Methanomicrobia</taxon>
        <taxon>Candidatus Methanophagales</taxon>
        <taxon>Candidatus Methanophagaceae</taxon>
    </lineage>
</organism>
<proteinExistence type="predicted"/>
<dbReference type="SMART" id="SM00448">
    <property type="entry name" value="REC"/>
    <property type="match status" value="1"/>
</dbReference>
<evidence type="ECO:0000256" key="1">
    <source>
        <dbReference type="PROSITE-ProRule" id="PRU00169"/>
    </source>
</evidence>
<dbReference type="SUPFAM" id="SSF52172">
    <property type="entry name" value="CheY-like"/>
    <property type="match status" value="1"/>
</dbReference>
<protein>
    <submittedName>
        <fullName evidence="3">Chemotaxis protein CheY</fullName>
    </submittedName>
</protein>
<dbReference type="PANTHER" id="PTHR43228:SF1">
    <property type="entry name" value="TWO-COMPONENT RESPONSE REGULATOR ARR22"/>
    <property type="match status" value="1"/>
</dbReference>
<keyword evidence="1" id="KW-0597">Phosphoprotein</keyword>
<dbReference type="Gene3D" id="3.40.50.2300">
    <property type="match status" value="1"/>
</dbReference>
<accession>A0A7G9YS66</accession>
<dbReference type="PANTHER" id="PTHR43228">
    <property type="entry name" value="TWO-COMPONENT RESPONSE REGULATOR"/>
    <property type="match status" value="1"/>
</dbReference>
<dbReference type="InterPro" id="IPR052048">
    <property type="entry name" value="ST_Response_Regulator"/>
</dbReference>
<feature type="modified residue" description="4-aspartylphosphate" evidence="1">
    <location>
        <position position="65"/>
    </location>
</feature>
<dbReference type="InterPro" id="IPR011006">
    <property type="entry name" value="CheY-like_superfamily"/>
</dbReference>
<gene>
    <name evidence="3" type="primary">cheY</name>
    <name evidence="3" type="ORF">CMPLHDHG_00015</name>
</gene>
<dbReference type="PROSITE" id="PS50110">
    <property type="entry name" value="RESPONSE_REGULATORY"/>
    <property type="match status" value="1"/>
</dbReference>
<dbReference type="InterPro" id="IPR001789">
    <property type="entry name" value="Sig_transdc_resp-reg_receiver"/>
</dbReference>